<keyword evidence="2" id="KW-1133">Transmembrane helix</keyword>
<dbReference type="CDD" id="cd17491">
    <property type="entry name" value="MFS_MFSD12"/>
    <property type="match status" value="1"/>
</dbReference>
<feature type="transmembrane region" description="Helical" evidence="2">
    <location>
        <begin position="99"/>
        <end position="115"/>
    </location>
</feature>
<feature type="transmembrane region" description="Helical" evidence="2">
    <location>
        <begin position="325"/>
        <end position="343"/>
    </location>
</feature>
<feature type="transmembrane region" description="Helical" evidence="2">
    <location>
        <begin position="426"/>
        <end position="445"/>
    </location>
</feature>
<feature type="transmembrane region" description="Helical" evidence="2">
    <location>
        <begin position="355"/>
        <end position="376"/>
    </location>
</feature>
<dbReference type="Pfam" id="PF13347">
    <property type="entry name" value="MFS_2"/>
    <property type="match status" value="1"/>
</dbReference>
<evidence type="ECO:0000313" key="5">
    <source>
        <dbReference type="RefSeq" id="XP_011300736.1"/>
    </source>
</evidence>
<sequence>MDTRVNSVENDYTEIIQRLPRTQKLAYGVGHILNDICASMWFTYLIVFFHYVLGFDPVFSGLVLFIGQIADALATPFVGLQSDKNDDFWLCRYGRRKTWHLLGTVCVLFSFPFIFSKCINCEYAEHWAQLIYYSAFIIIFQFGWASVQISHLSLIPDLTPTEHERTELTAIRYMFSVFANIFVYVVFWAVLNITSEDPATQQIGPNDASKFQHIVLIGIFIGSITSIIFHTFVREIQRSPTGPLRRDLRPASSFLKDYKFYQVASVYMSCRLFVNIAQIYVPLYLHESLSMPATSLAVIPFIMFMSSLKWSLIIEKINTKLGRKWAYLIGAIQGVAACIWIYFGHGDFYSHYAIYPVALLLGGGGSVMLVTSLGVTADLIGSNTESGAFVYGAMSLTDKLCNGIAVMIIQYTKRCVNGCPSYYRDVLSFVCGAAAIFSVLMIFTIKRSSENSEIEVTPGYTTLIADPTFEAAVETVPYHVTSPNPGVNDTSRQ</sequence>
<feature type="transmembrane region" description="Helical" evidence="2">
    <location>
        <begin position="58"/>
        <end position="78"/>
    </location>
</feature>
<feature type="transmembrane region" description="Helical" evidence="2">
    <location>
        <begin position="25"/>
        <end position="52"/>
    </location>
</feature>
<name>A0A0C9QWP9_9HYME</name>
<dbReference type="GO" id="GO:0015293">
    <property type="term" value="F:symporter activity"/>
    <property type="evidence" value="ECO:0007669"/>
    <property type="project" value="InterPro"/>
</dbReference>
<reference evidence="5" key="2">
    <citation type="submission" date="2025-04" db="UniProtKB">
        <authorList>
            <consortium name="RefSeq"/>
        </authorList>
    </citation>
    <scope>IDENTIFICATION</scope>
    <source>
        <strain evidence="5">USDA-PBARC FA_bdor</strain>
        <tissue evidence="5">Whole organism</tissue>
    </source>
</reference>
<gene>
    <name evidence="3" type="primary">Mfsd12</name>
    <name evidence="5" type="synonym">LOC105265116</name>
    <name evidence="3" type="ORF">g.15543</name>
</gene>
<evidence type="ECO:0000313" key="3">
    <source>
        <dbReference type="EMBL" id="JAG77926.1"/>
    </source>
</evidence>
<accession>A0A9R1TYH6</accession>
<feature type="transmembrane region" description="Helical" evidence="2">
    <location>
        <begin position="388"/>
        <end position="411"/>
    </location>
</feature>
<proteinExistence type="inferred from homology"/>
<keyword evidence="4" id="KW-1185">Reference proteome</keyword>
<keyword evidence="2" id="KW-0472">Membrane</keyword>
<feature type="transmembrane region" description="Helical" evidence="2">
    <location>
        <begin position="260"/>
        <end position="281"/>
    </location>
</feature>
<feature type="transmembrane region" description="Helical" evidence="2">
    <location>
        <begin position="170"/>
        <end position="191"/>
    </location>
</feature>
<organism evidence="3">
    <name type="scientific">Fopius arisanus</name>
    <dbReference type="NCBI Taxonomy" id="64838"/>
    <lineage>
        <taxon>Eukaryota</taxon>
        <taxon>Metazoa</taxon>
        <taxon>Ecdysozoa</taxon>
        <taxon>Arthropoda</taxon>
        <taxon>Hexapoda</taxon>
        <taxon>Insecta</taxon>
        <taxon>Pterygota</taxon>
        <taxon>Neoptera</taxon>
        <taxon>Endopterygota</taxon>
        <taxon>Hymenoptera</taxon>
        <taxon>Apocrita</taxon>
        <taxon>Ichneumonoidea</taxon>
        <taxon>Braconidae</taxon>
        <taxon>Opiinae</taxon>
        <taxon>Fopius</taxon>
    </lineage>
</organism>
<dbReference type="PANTHER" id="PTHR11328">
    <property type="entry name" value="MAJOR FACILITATOR SUPERFAMILY DOMAIN-CONTAINING PROTEIN"/>
    <property type="match status" value="1"/>
</dbReference>
<dbReference type="FunFam" id="1.20.1250.20:FF:000431">
    <property type="entry name" value="Predicted protein"/>
    <property type="match status" value="1"/>
</dbReference>
<evidence type="ECO:0000313" key="4">
    <source>
        <dbReference type="Proteomes" id="UP000694866"/>
    </source>
</evidence>
<dbReference type="GO" id="GO:0005886">
    <property type="term" value="C:plasma membrane"/>
    <property type="evidence" value="ECO:0007669"/>
    <property type="project" value="TreeGrafter"/>
</dbReference>
<reference evidence="3" key="1">
    <citation type="submission" date="2015-01" db="EMBL/GenBank/DDBJ databases">
        <title>Transcriptome Assembly of Fopius arisanus.</title>
        <authorList>
            <person name="Geib S."/>
        </authorList>
    </citation>
    <scope>NUCLEOTIDE SEQUENCE</scope>
</reference>
<feature type="transmembrane region" description="Helical" evidence="2">
    <location>
        <begin position="293"/>
        <end position="313"/>
    </location>
</feature>
<dbReference type="AlphaFoldDB" id="A0A0C9QWP9"/>
<evidence type="ECO:0000256" key="2">
    <source>
        <dbReference type="SAM" id="Phobius"/>
    </source>
</evidence>
<dbReference type="Proteomes" id="UP000694866">
    <property type="component" value="Unplaced"/>
</dbReference>
<dbReference type="RefSeq" id="XP_011300736.1">
    <property type="nucleotide sequence ID" value="XM_011302434.1"/>
</dbReference>
<dbReference type="OrthoDB" id="1730117at2759"/>
<dbReference type="KEGG" id="fas:105265116"/>
<comment type="similarity">
    <text evidence="1">Belongs to the major facilitator superfamily.</text>
</comment>
<dbReference type="InterPro" id="IPR039672">
    <property type="entry name" value="MFS_2"/>
</dbReference>
<protein>
    <submittedName>
        <fullName evidence="5">Major facilitator superfamily domain-containing protein 12</fullName>
    </submittedName>
    <submittedName>
        <fullName evidence="3">Mfsd12 protein</fullName>
    </submittedName>
</protein>
<dbReference type="Gene3D" id="1.20.1250.20">
    <property type="entry name" value="MFS general substrate transporter like domains"/>
    <property type="match status" value="1"/>
</dbReference>
<dbReference type="PANTHER" id="PTHR11328:SF28">
    <property type="entry name" value="MAJOR FACILITATOR SUPERFAMILY DOMAIN-CONTAINING PROTEIN 12"/>
    <property type="match status" value="1"/>
</dbReference>
<dbReference type="InterPro" id="IPR036259">
    <property type="entry name" value="MFS_trans_sf"/>
</dbReference>
<keyword evidence="2" id="KW-0812">Transmembrane</keyword>
<feature type="transmembrane region" description="Helical" evidence="2">
    <location>
        <begin position="211"/>
        <end position="233"/>
    </location>
</feature>
<dbReference type="SUPFAM" id="SSF103473">
    <property type="entry name" value="MFS general substrate transporter"/>
    <property type="match status" value="1"/>
</dbReference>
<evidence type="ECO:0000256" key="1">
    <source>
        <dbReference type="ARBA" id="ARBA00008335"/>
    </source>
</evidence>
<accession>A0A0C9QWP9</accession>
<feature type="transmembrane region" description="Helical" evidence="2">
    <location>
        <begin position="130"/>
        <end position="149"/>
    </location>
</feature>
<dbReference type="GeneID" id="105265116"/>
<dbReference type="EMBL" id="GBYB01008159">
    <property type="protein sequence ID" value="JAG77926.1"/>
    <property type="molecule type" value="Transcribed_RNA"/>
</dbReference>
<dbReference type="GO" id="GO:0008643">
    <property type="term" value="P:carbohydrate transport"/>
    <property type="evidence" value="ECO:0007669"/>
    <property type="project" value="InterPro"/>
</dbReference>